<reference evidence="3" key="2">
    <citation type="submission" date="2021-04" db="EMBL/GenBank/DDBJ databases">
        <title>Genome-wide patterns of bracovirus chromosomal integration into multiple host tissues during parasitism.</title>
        <authorList>
            <person name="Chebbi M.A.C."/>
        </authorList>
    </citation>
    <scope>NUCLEOTIDE SEQUENCE</scope>
    <source>
        <tissue evidence="3">Whole body</tissue>
    </source>
</reference>
<evidence type="ECO:0000256" key="1">
    <source>
        <dbReference type="SAM" id="MobiDB-lite"/>
    </source>
</evidence>
<dbReference type="InterPro" id="IPR001810">
    <property type="entry name" value="F-box_dom"/>
</dbReference>
<keyword evidence="4" id="KW-1185">Reference proteome</keyword>
<evidence type="ECO:0000313" key="3">
    <source>
        <dbReference type="EMBL" id="KAG8038009.1"/>
    </source>
</evidence>
<feature type="compositionally biased region" description="Basic residues" evidence="1">
    <location>
        <begin position="26"/>
        <end position="36"/>
    </location>
</feature>
<feature type="region of interest" description="Disordered" evidence="1">
    <location>
        <begin position="15"/>
        <end position="50"/>
    </location>
</feature>
<dbReference type="PROSITE" id="PS50181">
    <property type="entry name" value="FBOX"/>
    <property type="match status" value="1"/>
</dbReference>
<reference evidence="3" key="1">
    <citation type="submission" date="2020-03" db="EMBL/GenBank/DDBJ databases">
        <authorList>
            <person name="Chebbi M.A."/>
            <person name="Drezen J.M."/>
        </authorList>
    </citation>
    <scope>NUCLEOTIDE SEQUENCE</scope>
    <source>
        <tissue evidence="3">Whole body</tissue>
    </source>
</reference>
<dbReference type="Proteomes" id="UP000729913">
    <property type="component" value="Unassembled WGS sequence"/>
</dbReference>
<dbReference type="GO" id="GO:0019005">
    <property type="term" value="C:SCF ubiquitin ligase complex"/>
    <property type="evidence" value="ECO:0007669"/>
    <property type="project" value="TreeGrafter"/>
</dbReference>
<protein>
    <recommendedName>
        <fullName evidence="2">F-box domain-containing protein</fullName>
    </recommendedName>
</protein>
<sequence length="513" mass="58129">MSKFDTFWAKILASSPAHESSNCPMCRKKMKMKRSKSLSPEPSSSRDAKIPRLSNESAFDEFQGDYKTKLLDFSDDVLLNIFKYVSPQDLFALSSCCHRLNQVCRDRTLWKVVNFKSRQLKKNELNKILGFLKPNTESIIINGRVEFTINKGKYRDDHESDKHQGTFNGECKAASTSNGYIRDVGTSSGSKDQASCSNIGERIVILEELKNNFLTKIGEICTSLKELVIEEFTIVNNDIKITDFPSTLEKLSLKGCKVCNVNPQQSYFSKLHQHIPNLTTLIVTDCQWLRSHSLMVISKIPKLKELRISSCKYVGDCVAYMSLATRFGFKSLEILDLCHTNVGDSEVSCFFQYTTTLTELYLDYSPIDLKPKSDIHSFIALNPPVYEDNHVAQYVIDGNQFDMDDMSPCGITDRCICSIGSYQSPQPPQDTPRDMPDMVIIEPRPRICSNPILQTLVVRNYPKVTDASLKHLAEHIHNLKYVDLTGTSITRQGVENFKCQRPNVKLISSISDE</sequence>
<dbReference type="GO" id="GO:0031146">
    <property type="term" value="P:SCF-dependent proteasomal ubiquitin-dependent protein catabolic process"/>
    <property type="evidence" value="ECO:0007669"/>
    <property type="project" value="TreeGrafter"/>
</dbReference>
<name>A0A8J5R524_9HYME</name>
<feature type="domain" description="F-box" evidence="2">
    <location>
        <begin position="67"/>
        <end position="113"/>
    </location>
</feature>
<comment type="caution">
    <text evidence="3">The sequence shown here is derived from an EMBL/GenBank/DDBJ whole genome shotgun (WGS) entry which is preliminary data.</text>
</comment>
<gene>
    <name evidence="3" type="ORF">G9C98_006334</name>
</gene>
<dbReference type="AlphaFoldDB" id="A0A8J5R524"/>
<organism evidence="3 4">
    <name type="scientific">Cotesia typhae</name>
    <dbReference type="NCBI Taxonomy" id="2053667"/>
    <lineage>
        <taxon>Eukaryota</taxon>
        <taxon>Metazoa</taxon>
        <taxon>Ecdysozoa</taxon>
        <taxon>Arthropoda</taxon>
        <taxon>Hexapoda</taxon>
        <taxon>Insecta</taxon>
        <taxon>Pterygota</taxon>
        <taxon>Neoptera</taxon>
        <taxon>Endopterygota</taxon>
        <taxon>Hymenoptera</taxon>
        <taxon>Apocrita</taxon>
        <taxon>Ichneumonoidea</taxon>
        <taxon>Braconidae</taxon>
        <taxon>Microgastrinae</taxon>
        <taxon>Cotesia</taxon>
    </lineage>
</organism>
<dbReference type="Pfam" id="PF12937">
    <property type="entry name" value="F-box-like"/>
    <property type="match status" value="1"/>
</dbReference>
<evidence type="ECO:0000259" key="2">
    <source>
        <dbReference type="PROSITE" id="PS50181"/>
    </source>
</evidence>
<dbReference type="EMBL" id="JAAOIC020000044">
    <property type="protein sequence ID" value="KAG8038009.1"/>
    <property type="molecule type" value="Genomic_DNA"/>
</dbReference>
<dbReference type="SMART" id="SM00256">
    <property type="entry name" value="FBOX"/>
    <property type="match status" value="1"/>
</dbReference>
<dbReference type="PANTHER" id="PTHR13318">
    <property type="entry name" value="PARTNER OF PAIRED, ISOFORM B-RELATED"/>
    <property type="match status" value="1"/>
</dbReference>
<proteinExistence type="predicted"/>
<dbReference type="OrthoDB" id="9856535at2759"/>
<evidence type="ECO:0000313" key="4">
    <source>
        <dbReference type="Proteomes" id="UP000729913"/>
    </source>
</evidence>
<accession>A0A8J5R524</accession>